<accession>A0ABS6DT96</accession>
<comment type="caution">
    <text evidence="3">The sequence shown here is derived from an EMBL/GenBank/DDBJ whole genome shotgun (WGS) entry which is preliminary data.</text>
</comment>
<name>A0ABS6DT96_9FIRM</name>
<dbReference type="Proteomes" id="UP001196301">
    <property type="component" value="Unassembled WGS sequence"/>
</dbReference>
<dbReference type="EMBL" id="JAHLOQ010000002">
    <property type="protein sequence ID" value="MBU5335063.1"/>
    <property type="molecule type" value="Genomic_DNA"/>
</dbReference>
<keyword evidence="4" id="KW-1185">Reference proteome</keyword>
<protein>
    <submittedName>
        <fullName evidence="3">Flavoprotein</fullName>
    </submittedName>
</protein>
<feature type="domain" description="Flavoprotein" evidence="2">
    <location>
        <begin position="32"/>
        <end position="142"/>
    </location>
</feature>
<proteinExistence type="predicted"/>
<reference evidence="3 4" key="1">
    <citation type="submission" date="2021-06" db="EMBL/GenBank/DDBJ databases">
        <authorList>
            <person name="Sun Q."/>
            <person name="Li D."/>
        </authorList>
    </citation>
    <scope>NUCLEOTIDE SEQUENCE [LARGE SCALE GENOMIC DNA]</scope>
    <source>
        <strain evidence="3 4">N19</strain>
    </source>
</reference>
<evidence type="ECO:0000313" key="3">
    <source>
        <dbReference type="EMBL" id="MBU5335063.1"/>
    </source>
</evidence>
<evidence type="ECO:0000256" key="1">
    <source>
        <dbReference type="SAM" id="MobiDB-lite"/>
    </source>
</evidence>
<gene>
    <name evidence="3" type="ORF">KQI20_01300</name>
</gene>
<dbReference type="RefSeq" id="WP_216568229.1">
    <property type="nucleotide sequence ID" value="NZ_JAHLOQ010000002.1"/>
</dbReference>
<dbReference type="InterPro" id="IPR003382">
    <property type="entry name" value="Flavoprotein"/>
</dbReference>
<organism evidence="3 4">
    <name type="scientific">Intestinibacter bartlettii</name>
    <dbReference type="NCBI Taxonomy" id="261299"/>
    <lineage>
        <taxon>Bacteria</taxon>
        <taxon>Bacillati</taxon>
        <taxon>Bacillota</taxon>
        <taxon>Clostridia</taxon>
        <taxon>Peptostreptococcales</taxon>
        <taxon>Peptostreptococcaceae</taxon>
        <taxon>Intestinibacter</taxon>
    </lineage>
</organism>
<evidence type="ECO:0000313" key="4">
    <source>
        <dbReference type="Proteomes" id="UP001196301"/>
    </source>
</evidence>
<evidence type="ECO:0000259" key="2">
    <source>
        <dbReference type="Pfam" id="PF02441"/>
    </source>
</evidence>
<sequence>MNRELQNLIQNALVEYIVNRVVEKLAQRQKTALVLFTGATIGFKQSIESLNKLQQDGWKFNVVISKAAEEVLTEDLIKTSLKIENVIKEDDKPNIKELLEQNNLIIIPSLTINTASKIANCISDTLVTNIVSKAMMSGKKIIASLNACCIENEERKSIYGDNVTQAYKNRLINNLETIKSYGIDLTTSENLFYKVEKYNKKNLNTNNLGTNNQSQVNQKQEEVKNPPQNKNLLSTKLNKKVISRADVYENRGYNCIFVDKGSLITDLAYEEAKKLNLKIMKE</sequence>
<feature type="region of interest" description="Disordered" evidence="1">
    <location>
        <begin position="205"/>
        <end position="229"/>
    </location>
</feature>
<dbReference type="Pfam" id="PF02441">
    <property type="entry name" value="Flavoprotein"/>
    <property type="match status" value="1"/>
</dbReference>